<keyword evidence="3" id="KW-1185">Reference proteome</keyword>
<keyword evidence="1" id="KW-0732">Signal</keyword>
<proteinExistence type="predicted"/>
<evidence type="ECO:0000256" key="1">
    <source>
        <dbReference type="SAM" id="SignalP"/>
    </source>
</evidence>
<name>A0A6L5GEG5_9ACTN</name>
<comment type="caution">
    <text evidence="2">The sequence shown here is derived from an EMBL/GenBank/DDBJ whole genome shotgun (WGS) entry which is preliminary data.</text>
</comment>
<gene>
    <name evidence="2" type="ORF">GFD30_20725</name>
</gene>
<dbReference type="RefSeq" id="WP_153027086.1">
    <property type="nucleotide sequence ID" value="NZ_WIAO01000032.1"/>
</dbReference>
<organism evidence="2 3">
    <name type="scientific">Glycomyces albidus</name>
    <dbReference type="NCBI Taxonomy" id="2656774"/>
    <lineage>
        <taxon>Bacteria</taxon>
        <taxon>Bacillati</taxon>
        <taxon>Actinomycetota</taxon>
        <taxon>Actinomycetes</taxon>
        <taxon>Glycomycetales</taxon>
        <taxon>Glycomycetaceae</taxon>
        <taxon>Glycomyces</taxon>
    </lineage>
</organism>
<dbReference type="AlphaFoldDB" id="A0A6L5GEG5"/>
<evidence type="ECO:0000313" key="3">
    <source>
        <dbReference type="Proteomes" id="UP000477750"/>
    </source>
</evidence>
<evidence type="ECO:0008006" key="4">
    <source>
        <dbReference type="Google" id="ProtNLM"/>
    </source>
</evidence>
<dbReference type="Proteomes" id="UP000477750">
    <property type="component" value="Unassembled WGS sequence"/>
</dbReference>
<evidence type="ECO:0000313" key="2">
    <source>
        <dbReference type="EMBL" id="MQM27971.1"/>
    </source>
</evidence>
<accession>A0A6L5GEG5</accession>
<reference evidence="2 3" key="1">
    <citation type="submission" date="2019-10" db="EMBL/GenBank/DDBJ databases">
        <title>Glycomyces albidus sp. nov., a novel actinomycete isolated from rhizosphere soil of wheat (Triticum aestivum L.).</title>
        <authorList>
            <person name="Qian L."/>
        </authorList>
    </citation>
    <scope>NUCLEOTIDE SEQUENCE [LARGE SCALE GENOMIC DNA]</scope>
    <source>
        <strain evidence="2 3">NEAU-7082</strain>
    </source>
</reference>
<feature type="chain" id="PRO_5038647611" description="Peptidase" evidence="1">
    <location>
        <begin position="26"/>
        <end position="661"/>
    </location>
</feature>
<dbReference type="EMBL" id="WIAO01000032">
    <property type="protein sequence ID" value="MQM27971.1"/>
    <property type="molecule type" value="Genomic_DNA"/>
</dbReference>
<protein>
    <recommendedName>
        <fullName evidence="4">Peptidase</fullName>
    </recommendedName>
</protein>
<feature type="signal peptide" evidence="1">
    <location>
        <begin position="1"/>
        <end position="25"/>
    </location>
</feature>
<sequence length="661" mass="68622">MRRPKLIGSAAASAAAAVLAGSVFAGGTTAYAELPAPAADGTAGPSTVTLPTGDRVTVLPNGSAAIEPAAGREGASFITPPSPSGDLVVVPTDRVGAVTAGDEDPRRYNVSELLRAGEADAAAAAESDLDDRPYAGLVPDTSADATAAEADLQTLDVTLLNRHGKAPDGAWILWAARDGSDFGSIEIDAYGTGAAALPPGEYVVVSGFWSDATDSARGQQILGMTPVTVGEGPTGLVIDGAAADPVSVDVEQEDAQFLNAAITIDARAGENNLGYGTYLGPEDDAFLLPEPDLAEYELGFLFQPVLASPDGSDDPYVYNLAFHDGAGYPDDTAFAVGDGDLAAVETDYRDLGTPFGADTSDTCDYGDYTGRQIGMGLCRLVATAVPSQRTMYYTADPEIRWENGLVAGEVDEAGDLADGFVASYDAVFEPGPTERVMPRGGLSTGVGDAYRVNDGGTEYFGAGLDLVGGGNGESLILVGATGTATLSRDGETIAAAEGMDFYWDSLFTELPAGDTGRYTLTAEVTEPSATNRFGTGATASWSFDSAPAADGEFTDIALPVVQLTSDAVEGGYAPRRGCQEITLDLRSYEYGPVVHAVDMTFEVSYDDGRTWKAMELDRDGDTATAELNHPRGARWVSVRMTALDDRGTEVAHTTIRAFGLK</sequence>